<organism evidence="2 3">
    <name type="scientific">Punica granatum</name>
    <name type="common">Pomegranate</name>
    <dbReference type="NCBI Taxonomy" id="22663"/>
    <lineage>
        <taxon>Eukaryota</taxon>
        <taxon>Viridiplantae</taxon>
        <taxon>Streptophyta</taxon>
        <taxon>Embryophyta</taxon>
        <taxon>Tracheophyta</taxon>
        <taxon>Spermatophyta</taxon>
        <taxon>Magnoliopsida</taxon>
        <taxon>eudicotyledons</taxon>
        <taxon>Gunneridae</taxon>
        <taxon>Pentapetalae</taxon>
        <taxon>rosids</taxon>
        <taxon>malvids</taxon>
        <taxon>Myrtales</taxon>
        <taxon>Lythraceae</taxon>
        <taxon>Punica</taxon>
    </lineage>
</organism>
<accession>A0A2I0K137</accession>
<reference evidence="2 3" key="1">
    <citation type="submission" date="2017-11" db="EMBL/GenBank/DDBJ databases">
        <title>De-novo sequencing of pomegranate (Punica granatum L.) genome.</title>
        <authorList>
            <person name="Akparov Z."/>
            <person name="Amiraslanov A."/>
            <person name="Hajiyeva S."/>
            <person name="Abbasov M."/>
            <person name="Kaur K."/>
            <person name="Hamwieh A."/>
            <person name="Solovyev V."/>
            <person name="Salamov A."/>
            <person name="Braich B."/>
            <person name="Kosarev P."/>
            <person name="Mahmoud A."/>
            <person name="Hajiyev E."/>
            <person name="Babayeva S."/>
            <person name="Izzatullayeva V."/>
            <person name="Mammadov A."/>
            <person name="Mammadov A."/>
            <person name="Sharifova S."/>
            <person name="Ojaghi J."/>
            <person name="Eynullazada K."/>
            <person name="Bayramov B."/>
            <person name="Abdulazimova A."/>
            <person name="Shahmuradov I."/>
        </authorList>
    </citation>
    <scope>NUCLEOTIDE SEQUENCE [LARGE SCALE GENOMIC DNA]</scope>
    <source>
        <strain evidence="3">cv. AG2017</strain>
        <tissue evidence="2">Leaf</tissue>
    </source>
</reference>
<protein>
    <submittedName>
        <fullName evidence="2">Uncharacterized protein</fullName>
    </submittedName>
</protein>
<gene>
    <name evidence="2" type="ORF">CRG98_017278</name>
</gene>
<dbReference type="AlphaFoldDB" id="A0A2I0K137"/>
<sequence>MADDSKQRHEVMTRSLDSMVPEFWQAFERISQHLERTSDNTTLAPATPEETHTQPSDAPPARPANGERGGSSSHRLLRNLSPYKIQQFKFRQPQLRQRIHQEVHRRESQQEFSCWWEQSPQRLLTTAAPKSSPVKPQHQRKARGT</sequence>
<feature type="region of interest" description="Disordered" evidence="1">
    <location>
        <begin position="124"/>
        <end position="145"/>
    </location>
</feature>
<dbReference type="Proteomes" id="UP000233551">
    <property type="component" value="Unassembled WGS sequence"/>
</dbReference>
<name>A0A2I0K137_PUNGR</name>
<proteinExistence type="predicted"/>
<dbReference type="EMBL" id="PGOL01000977">
    <property type="protein sequence ID" value="PKI62277.1"/>
    <property type="molecule type" value="Genomic_DNA"/>
</dbReference>
<evidence type="ECO:0000256" key="1">
    <source>
        <dbReference type="SAM" id="MobiDB-lite"/>
    </source>
</evidence>
<feature type="region of interest" description="Disordered" evidence="1">
    <location>
        <begin position="34"/>
        <end position="79"/>
    </location>
</feature>
<comment type="caution">
    <text evidence="2">The sequence shown here is derived from an EMBL/GenBank/DDBJ whole genome shotgun (WGS) entry which is preliminary data.</text>
</comment>
<evidence type="ECO:0000313" key="2">
    <source>
        <dbReference type="EMBL" id="PKI62277.1"/>
    </source>
</evidence>
<evidence type="ECO:0000313" key="3">
    <source>
        <dbReference type="Proteomes" id="UP000233551"/>
    </source>
</evidence>
<keyword evidence="3" id="KW-1185">Reference proteome</keyword>